<evidence type="ECO:0000313" key="1">
    <source>
        <dbReference type="EMBL" id="SHI76229.1"/>
    </source>
</evidence>
<dbReference type="STRING" id="579105.SAMN04488096_104147"/>
<accession>A0A1M6DSW9</accession>
<protein>
    <recommendedName>
        <fullName evidence="3">SdiA-regulated</fullName>
    </recommendedName>
</protein>
<dbReference type="EMBL" id="FQYY01000004">
    <property type="protein sequence ID" value="SHI76229.1"/>
    <property type="molecule type" value="Genomic_DNA"/>
</dbReference>
<dbReference type="RefSeq" id="WP_084112846.1">
    <property type="nucleotide sequence ID" value="NZ_FQYY01000004.1"/>
</dbReference>
<evidence type="ECO:0008006" key="3">
    <source>
        <dbReference type="Google" id="ProtNLM"/>
    </source>
</evidence>
<name>A0A1M6DSW9_9FLAO</name>
<reference evidence="1 2" key="1">
    <citation type="submission" date="2016-11" db="EMBL/GenBank/DDBJ databases">
        <authorList>
            <person name="Jaros S."/>
            <person name="Januszkiewicz K."/>
            <person name="Wedrychowicz H."/>
        </authorList>
    </citation>
    <scope>NUCLEOTIDE SEQUENCE [LARGE SCALE GENOMIC DNA]</scope>
    <source>
        <strain evidence="1 2">DSM 21425</strain>
    </source>
</reference>
<evidence type="ECO:0000313" key="2">
    <source>
        <dbReference type="Proteomes" id="UP000184225"/>
    </source>
</evidence>
<organism evidence="1 2">
    <name type="scientific">Mesonia phycicola</name>
    <dbReference type="NCBI Taxonomy" id="579105"/>
    <lineage>
        <taxon>Bacteria</taxon>
        <taxon>Pseudomonadati</taxon>
        <taxon>Bacteroidota</taxon>
        <taxon>Flavobacteriia</taxon>
        <taxon>Flavobacteriales</taxon>
        <taxon>Flavobacteriaceae</taxon>
        <taxon>Mesonia</taxon>
    </lineage>
</organism>
<gene>
    <name evidence="1" type="ORF">SAMN04488096_104147</name>
</gene>
<dbReference type="Proteomes" id="UP000184225">
    <property type="component" value="Unassembled WGS sequence"/>
</dbReference>
<proteinExistence type="predicted"/>
<dbReference type="OrthoDB" id="5599486at2"/>
<dbReference type="AlphaFoldDB" id="A0A1M6DSW9"/>
<sequence length="287" mass="32917">MKKLIFILFITFFQLSFGQKNSLKKIAKISKHLDEISGLEKLDNSPLLWAVNDSGNLPVVYGINTDGKIEKEVEIKNASNIDWEDLAKDDQGTLYIGDFGNNDNDRKDLTIYIVEDFLNQGDKAKAGKINFSFEDQTEFPSNKKNRNFGSEAFIYKDGFLYIFTKNRSKNSDGTVNLYQLPAKPGNYKAKKIDSFKTCTTGTHKCWITSATYNKTKNEILLLSEKYVWKLSNFNTNKFFNGDIKKYKLSGKNTQKESICYKKNHTAYIADEQEGKKKGRNLYELSLK</sequence>
<keyword evidence="2" id="KW-1185">Reference proteome</keyword>
<dbReference type="SUPFAM" id="SSF101898">
    <property type="entry name" value="NHL repeat"/>
    <property type="match status" value="1"/>
</dbReference>